<keyword evidence="2" id="KW-0812">Transmembrane</keyword>
<dbReference type="AlphaFoldDB" id="A0A1G6TBZ5"/>
<reference evidence="4" key="1">
    <citation type="submission" date="2016-10" db="EMBL/GenBank/DDBJ databases">
        <authorList>
            <person name="Varghese N."/>
            <person name="Submissions S."/>
        </authorList>
    </citation>
    <scope>NUCLEOTIDE SEQUENCE [LARGE SCALE GENOMIC DNA]</scope>
    <source>
        <strain evidence="4">IBRC-M 10403</strain>
    </source>
</reference>
<evidence type="ECO:0000313" key="3">
    <source>
        <dbReference type="EMBL" id="SDD26066.1"/>
    </source>
</evidence>
<dbReference type="STRING" id="1271860.SAMN05216174_10952"/>
<dbReference type="EMBL" id="FMZZ01000009">
    <property type="protein sequence ID" value="SDD26066.1"/>
    <property type="molecule type" value="Genomic_DNA"/>
</dbReference>
<dbReference type="Proteomes" id="UP000199501">
    <property type="component" value="Unassembled WGS sequence"/>
</dbReference>
<keyword evidence="2" id="KW-0472">Membrane</keyword>
<sequence length="252" mass="25080">MSEEKKTEGLRLSQVVAGALAAATAAVLGSTLGVAGTVIGAAVASVISTVGGALYLKSLDRTRETLVSRVVSHKGTVVSVRQPDDLPETAPATDQPAADHAGAPGDSDDPATTDQAVPEPAEHRRVVALVAGGVLVFVLGMAVVTGLEWVRGEPLSGDGQGTTVGALVNRPARQQPSPAPPTTTVTVTPPTASTQPATPPASTTPESPAPTTTDSASPTTTTTTTSAPPPATVSTTPQLSVTPTPAEPRPTG</sequence>
<feature type="transmembrane region" description="Helical" evidence="2">
    <location>
        <begin position="38"/>
        <end position="56"/>
    </location>
</feature>
<feature type="transmembrane region" description="Helical" evidence="2">
    <location>
        <begin position="126"/>
        <end position="147"/>
    </location>
</feature>
<organism evidence="3 4">
    <name type="scientific">Actinokineospora iranica</name>
    <dbReference type="NCBI Taxonomy" id="1271860"/>
    <lineage>
        <taxon>Bacteria</taxon>
        <taxon>Bacillati</taxon>
        <taxon>Actinomycetota</taxon>
        <taxon>Actinomycetes</taxon>
        <taxon>Pseudonocardiales</taxon>
        <taxon>Pseudonocardiaceae</taxon>
        <taxon>Actinokineospora</taxon>
    </lineage>
</organism>
<evidence type="ECO:0000313" key="4">
    <source>
        <dbReference type="Proteomes" id="UP000199501"/>
    </source>
</evidence>
<feature type="transmembrane region" description="Helical" evidence="2">
    <location>
        <begin position="12"/>
        <end position="32"/>
    </location>
</feature>
<keyword evidence="4" id="KW-1185">Reference proteome</keyword>
<evidence type="ECO:0000256" key="2">
    <source>
        <dbReference type="SAM" id="Phobius"/>
    </source>
</evidence>
<proteinExistence type="predicted"/>
<dbReference type="OrthoDB" id="3694898at2"/>
<accession>A0A1G6TBZ5</accession>
<protein>
    <submittedName>
        <fullName evidence="3">Uncharacterized protein</fullName>
    </submittedName>
</protein>
<dbReference type="RefSeq" id="WP_091452642.1">
    <property type="nucleotide sequence ID" value="NZ_FMZZ01000009.1"/>
</dbReference>
<evidence type="ECO:0000256" key="1">
    <source>
        <dbReference type="SAM" id="MobiDB-lite"/>
    </source>
</evidence>
<feature type="region of interest" description="Disordered" evidence="1">
    <location>
        <begin position="171"/>
        <end position="252"/>
    </location>
</feature>
<keyword evidence="2" id="KW-1133">Transmembrane helix</keyword>
<gene>
    <name evidence="3" type="ORF">SAMN05216174_10952</name>
</gene>
<feature type="region of interest" description="Disordered" evidence="1">
    <location>
        <begin position="78"/>
        <end position="118"/>
    </location>
</feature>
<feature type="compositionally biased region" description="Low complexity" evidence="1">
    <location>
        <begin position="182"/>
        <end position="237"/>
    </location>
</feature>
<name>A0A1G6TBZ5_9PSEU</name>